<evidence type="ECO:0000256" key="1">
    <source>
        <dbReference type="ARBA" id="ARBA00004651"/>
    </source>
</evidence>
<feature type="compositionally biased region" description="Basic and acidic residues" evidence="8">
    <location>
        <begin position="162"/>
        <end position="171"/>
    </location>
</feature>
<comment type="caution">
    <text evidence="10">The sequence shown here is derived from an EMBL/GenBank/DDBJ whole genome shotgun (WGS) entry which is preliminary data.</text>
</comment>
<evidence type="ECO:0000256" key="2">
    <source>
        <dbReference type="ARBA" id="ARBA00007776"/>
    </source>
</evidence>
<dbReference type="Proteomes" id="UP000627984">
    <property type="component" value="Unassembled WGS sequence"/>
</dbReference>
<sequence length="182" mass="18589">MNRDALSAGLVLLLMAVQVTFVNRLPLPGDAAPDLVLLAVVGYALARGARAGAVMGFTAGLFGDLLPPAAHEMGQYALVLCLVGFVAGRWAESRPEAGLAVALGCAALGPVVAVVVGVVFGGAEAGVVALTGGLLPVMLYNVLAAPPMVWAATRVVRGRDRSRVRSRERGARRAGRLAGGRP</sequence>
<dbReference type="GO" id="GO:0005886">
    <property type="term" value="C:plasma membrane"/>
    <property type="evidence" value="ECO:0007669"/>
    <property type="project" value="UniProtKB-SubCell"/>
</dbReference>
<feature type="transmembrane region" description="Helical" evidence="9">
    <location>
        <begin position="98"/>
        <end position="121"/>
    </location>
</feature>
<evidence type="ECO:0000256" key="4">
    <source>
        <dbReference type="ARBA" id="ARBA00022692"/>
    </source>
</evidence>
<feature type="region of interest" description="Disordered" evidence="8">
    <location>
        <begin position="162"/>
        <end position="182"/>
    </location>
</feature>
<keyword evidence="6 9" id="KW-1133">Transmembrane helix</keyword>
<evidence type="ECO:0000256" key="7">
    <source>
        <dbReference type="ARBA" id="ARBA00023136"/>
    </source>
</evidence>
<feature type="transmembrane region" description="Helical" evidence="9">
    <location>
        <begin position="127"/>
        <end position="153"/>
    </location>
</feature>
<name>A0AA37BFL1_9ACTN</name>
<protein>
    <recommendedName>
        <fullName evidence="12">Rod shape-determining protein MreD</fullName>
    </recommendedName>
</protein>
<feature type="transmembrane region" description="Helical" evidence="9">
    <location>
        <begin position="73"/>
        <end position="91"/>
    </location>
</feature>
<dbReference type="InterPro" id="IPR007227">
    <property type="entry name" value="Cell_shape_determining_MreD"/>
</dbReference>
<proteinExistence type="inferred from homology"/>
<keyword evidence="5" id="KW-0133">Cell shape</keyword>
<evidence type="ECO:0000256" key="9">
    <source>
        <dbReference type="SAM" id="Phobius"/>
    </source>
</evidence>
<reference evidence="10" key="1">
    <citation type="journal article" date="2014" name="Int. J. Syst. Evol. Microbiol.">
        <title>Complete genome sequence of Corynebacterium casei LMG S-19264T (=DSM 44701T), isolated from a smear-ripened cheese.</title>
        <authorList>
            <consortium name="US DOE Joint Genome Institute (JGI-PGF)"/>
            <person name="Walter F."/>
            <person name="Albersmeier A."/>
            <person name="Kalinowski J."/>
            <person name="Ruckert C."/>
        </authorList>
    </citation>
    <scope>NUCLEOTIDE SEQUENCE</scope>
    <source>
        <strain evidence="10">JCM 3093</strain>
    </source>
</reference>
<evidence type="ECO:0000256" key="5">
    <source>
        <dbReference type="ARBA" id="ARBA00022960"/>
    </source>
</evidence>
<dbReference type="RefSeq" id="WP_239319779.1">
    <property type="nucleotide sequence ID" value="NZ_BMQD01000006.1"/>
</dbReference>
<evidence type="ECO:0000313" key="11">
    <source>
        <dbReference type="Proteomes" id="UP000627984"/>
    </source>
</evidence>
<dbReference type="NCBIfam" id="TIGR03426">
    <property type="entry name" value="shape_MreD"/>
    <property type="match status" value="1"/>
</dbReference>
<comment type="subcellular location">
    <subcellularLocation>
        <location evidence="1">Cell membrane</location>
        <topology evidence="1">Multi-pass membrane protein</topology>
    </subcellularLocation>
</comment>
<evidence type="ECO:0000256" key="6">
    <source>
        <dbReference type="ARBA" id="ARBA00022989"/>
    </source>
</evidence>
<keyword evidence="7 9" id="KW-0472">Membrane</keyword>
<evidence type="ECO:0000256" key="3">
    <source>
        <dbReference type="ARBA" id="ARBA00022475"/>
    </source>
</evidence>
<evidence type="ECO:0000256" key="8">
    <source>
        <dbReference type="SAM" id="MobiDB-lite"/>
    </source>
</evidence>
<comment type="similarity">
    <text evidence="2">Belongs to the MreD family.</text>
</comment>
<organism evidence="10 11">
    <name type="scientific">Planomonospora parontospora</name>
    <dbReference type="NCBI Taxonomy" id="58119"/>
    <lineage>
        <taxon>Bacteria</taxon>
        <taxon>Bacillati</taxon>
        <taxon>Actinomycetota</taxon>
        <taxon>Actinomycetes</taxon>
        <taxon>Streptosporangiales</taxon>
        <taxon>Streptosporangiaceae</taxon>
        <taxon>Planomonospora</taxon>
    </lineage>
</organism>
<gene>
    <name evidence="10" type="ORF">GCM10010126_25530</name>
</gene>
<reference evidence="10" key="2">
    <citation type="submission" date="2022-09" db="EMBL/GenBank/DDBJ databases">
        <authorList>
            <person name="Sun Q."/>
            <person name="Ohkuma M."/>
        </authorList>
    </citation>
    <scope>NUCLEOTIDE SEQUENCE</scope>
    <source>
        <strain evidence="10">JCM 3093</strain>
    </source>
</reference>
<accession>A0AA37BFL1</accession>
<keyword evidence="3" id="KW-1003">Cell membrane</keyword>
<keyword evidence="4 9" id="KW-0812">Transmembrane</keyword>
<dbReference type="EMBL" id="BMQD01000006">
    <property type="protein sequence ID" value="GGK65088.1"/>
    <property type="molecule type" value="Genomic_DNA"/>
</dbReference>
<evidence type="ECO:0008006" key="12">
    <source>
        <dbReference type="Google" id="ProtNLM"/>
    </source>
</evidence>
<dbReference type="GO" id="GO:0008360">
    <property type="term" value="P:regulation of cell shape"/>
    <property type="evidence" value="ECO:0007669"/>
    <property type="project" value="UniProtKB-KW"/>
</dbReference>
<evidence type="ECO:0000313" key="10">
    <source>
        <dbReference type="EMBL" id="GGK65088.1"/>
    </source>
</evidence>
<dbReference type="AlphaFoldDB" id="A0AA37BFL1"/>